<evidence type="ECO:0000313" key="6">
    <source>
        <dbReference type="EMBL" id="RZS56880.1"/>
    </source>
</evidence>
<dbReference type="Gene3D" id="3.90.1580.10">
    <property type="entry name" value="paralog of FGE (formylglycine-generating enzyme)"/>
    <property type="match status" value="2"/>
</dbReference>
<keyword evidence="1" id="KW-0560">Oxidoreductase</keyword>
<gene>
    <name evidence="6" type="ORF">EV685_1435</name>
</gene>
<comment type="caution">
    <text evidence="6">The sequence shown here is derived from an EMBL/GenBank/DDBJ whole genome shotgun (WGS) entry which is preliminary data.</text>
</comment>
<evidence type="ECO:0000259" key="4">
    <source>
        <dbReference type="Pfam" id="PF03781"/>
    </source>
</evidence>
<accession>A0A4V2EWR2</accession>
<sequence length="406" mass="44810">MVATPLAQRYAEVRRQTLARIDGLSAEDLCVQSMPDASPAKWHLAHTTWFFETLVLLPQAEPASTGLARGCTAHDPVFQLLFNSYYEALGPRHPRPQRGLLTRPTLAEVLAYRRAVDAAMADLIGAAEARADEPEVAAVLALIELGLHHEQQHQELLLTDLLHLFSLNPLRPALRAGPLPLDACAAAGWIERPGGIARIGHDPARDGRFLFDNEGPAHEALLQPHALATRLVTQGEYQAFIDDGGYRRAALWLSDGWATVQAQGWTAPLHWLDDGQQFTLHGVQSRQADQPVRHLSLYEAAAYAEWAGARLPTEFEWEAAARAEPALAQSHGVAWQWTRSSYDPYPRYHPAAGAVGEYNGKFMVGQLVLRGSSLATPDGHARDSYRNFFPPAARWQFTGLRLAKDL</sequence>
<dbReference type="Pfam" id="PF12867">
    <property type="entry name" value="DinB_2"/>
    <property type="match status" value="1"/>
</dbReference>
<keyword evidence="7" id="KW-1185">Reference proteome</keyword>
<evidence type="ECO:0000256" key="1">
    <source>
        <dbReference type="ARBA" id="ARBA00023002"/>
    </source>
</evidence>
<evidence type="ECO:0000256" key="2">
    <source>
        <dbReference type="ARBA" id="ARBA00023004"/>
    </source>
</evidence>
<dbReference type="InterPro" id="IPR034660">
    <property type="entry name" value="DinB/YfiT-like"/>
</dbReference>
<feature type="domain" description="DinB-like" evidence="5">
    <location>
        <begin position="10"/>
        <end position="156"/>
    </location>
</feature>
<dbReference type="RefSeq" id="WP_130481301.1">
    <property type="nucleotide sequence ID" value="NZ_SGWV01000008.1"/>
</dbReference>
<evidence type="ECO:0000256" key="3">
    <source>
        <dbReference type="ARBA" id="ARBA00037882"/>
    </source>
</evidence>
<evidence type="ECO:0000259" key="5">
    <source>
        <dbReference type="Pfam" id="PF12867"/>
    </source>
</evidence>
<dbReference type="SUPFAM" id="SSF56436">
    <property type="entry name" value="C-type lectin-like"/>
    <property type="match status" value="1"/>
</dbReference>
<proteinExistence type="predicted"/>
<dbReference type="InterPro" id="IPR024775">
    <property type="entry name" value="DinB-like"/>
</dbReference>
<dbReference type="InterPro" id="IPR051043">
    <property type="entry name" value="Sulfatase_Mod_Factor_Kinase"/>
</dbReference>
<dbReference type="NCBIfam" id="TIGR03440">
    <property type="entry name" value="egtB_TIGR03440"/>
    <property type="match status" value="1"/>
</dbReference>
<dbReference type="Pfam" id="PF03781">
    <property type="entry name" value="FGE-sulfatase"/>
    <property type="match status" value="1"/>
</dbReference>
<dbReference type="OrthoDB" id="9768004at2"/>
<dbReference type="PANTHER" id="PTHR23150">
    <property type="entry name" value="SULFATASE MODIFYING FACTOR 1, 2"/>
    <property type="match status" value="1"/>
</dbReference>
<dbReference type="AlphaFoldDB" id="A0A4V2EWR2"/>
<evidence type="ECO:0000313" key="7">
    <source>
        <dbReference type="Proteomes" id="UP000293433"/>
    </source>
</evidence>
<reference evidence="6 7" key="1">
    <citation type="submission" date="2019-02" db="EMBL/GenBank/DDBJ databases">
        <title>Genomic Encyclopedia of Type Strains, Phase IV (KMG-IV): sequencing the most valuable type-strain genomes for metagenomic binning, comparative biology and taxonomic classification.</title>
        <authorList>
            <person name="Goeker M."/>
        </authorList>
    </citation>
    <scope>NUCLEOTIDE SEQUENCE [LARGE SCALE GENOMIC DNA]</scope>
    <source>
        <strain evidence="6 7">DSM 10617</strain>
    </source>
</reference>
<feature type="domain" description="Sulfatase-modifying factor enzyme-like" evidence="4">
    <location>
        <begin position="187"/>
        <end position="325"/>
    </location>
</feature>
<dbReference type="GO" id="GO:0052699">
    <property type="term" value="P:ergothioneine biosynthetic process"/>
    <property type="evidence" value="ECO:0007669"/>
    <property type="project" value="InterPro"/>
</dbReference>
<dbReference type="PANTHER" id="PTHR23150:SF36">
    <property type="entry name" value="HERCYNINE OXYGENASE"/>
    <property type="match status" value="1"/>
</dbReference>
<organism evidence="6 7">
    <name type="scientific">Sphaerotilus mobilis</name>
    <dbReference type="NCBI Taxonomy" id="47994"/>
    <lineage>
        <taxon>Bacteria</taxon>
        <taxon>Pseudomonadati</taxon>
        <taxon>Pseudomonadota</taxon>
        <taxon>Betaproteobacteria</taxon>
        <taxon>Burkholderiales</taxon>
        <taxon>Sphaerotilaceae</taxon>
        <taxon>Sphaerotilus</taxon>
    </lineage>
</organism>
<protein>
    <submittedName>
        <fullName evidence="6">Ergothioneine biosynthesis protein EgtB</fullName>
    </submittedName>
</protein>
<name>A0A4V2EWR2_9BURK</name>
<dbReference type="InterPro" id="IPR016187">
    <property type="entry name" value="CTDL_fold"/>
</dbReference>
<dbReference type="Proteomes" id="UP000293433">
    <property type="component" value="Unassembled WGS sequence"/>
</dbReference>
<dbReference type="EMBL" id="SGWV01000008">
    <property type="protein sequence ID" value="RZS56880.1"/>
    <property type="molecule type" value="Genomic_DNA"/>
</dbReference>
<keyword evidence="2" id="KW-0408">Iron</keyword>
<dbReference type="SUPFAM" id="SSF109854">
    <property type="entry name" value="DinB/YfiT-like putative metalloenzymes"/>
    <property type="match status" value="1"/>
</dbReference>
<dbReference type="InterPro" id="IPR017806">
    <property type="entry name" value="EgtB"/>
</dbReference>
<dbReference type="InterPro" id="IPR042095">
    <property type="entry name" value="SUMF_sf"/>
</dbReference>
<dbReference type="InterPro" id="IPR005532">
    <property type="entry name" value="SUMF_dom"/>
</dbReference>
<comment type="pathway">
    <text evidence="3">Amino-acid biosynthesis; ergothioneine biosynthesis.</text>
</comment>